<gene>
    <name evidence="2" type="ORF">SAMN04489841_1037</name>
</gene>
<dbReference type="Pfam" id="PF18545">
    <property type="entry name" value="HalOD1"/>
    <property type="match status" value="1"/>
</dbReference>
<name>A0A1H9CFT4_9EURY</name>
<organism evidence="2 3">
    <name type="scientific">Natrinema salaciae</name>
    <dbReference type="NCBI Taxonomy" id="1186196"/>
    <lineage>
        <taxon>Archaea</taxon>
        <taxon>Methanobacteriati</taxon>
        <taxon>Methanobacteriota</taxon>
        <taxon>Stenosarchaea group</taxon>
        <taxon>Halobacteria</taxon>
        <taxon>Halobacteriales</taxon>
        <taxon>Natrialbaceae</taxon>
        <taxon>Natrinema</taxon>
    </lineage>
</organism>
<dbReference type="Proteomes" id="UP000199114">
    <property type="component" value="Unassembled WGS sequence"/>
</dbReference>
<accession>A0A1H9CFT4</accession>
<proteinExistence type="predicted"/>
<dbReference type="STRING" id="1186196.SAMN04489841_1037"/>
<keyword evidence="3" id="KW-1185">Reference proteome</keyword>
<protein>
    <recommendedName>
        <fullName evidence="1">Halobacterial output domain-containing protein</fullName>
    </recommendedName>
</protein>
<dbReference type="InterPro" id="IPR040624">
    <property type="entry name" value="HalOD1"/>
</dbReference>
<dbReference type="RefSeq" id="WP_090614307.1">
    <property type="nucleotide sequence ID" value="NZ_FOFD01000001.1"/>
</dbReference>
<evidence type="ECO:0000313" key="2">
    <source>
        <dbReference type="EMBL" id="SEP99877.1"/>
    </source>
</evidence>
<evidence type="ECO:0000259" key="1">
    <source>
        <dbReference type="Pfam" id="PF18545"/>
    </source>
</evidence>
<evidence type="ECO:0000313" key="3">
    <source>
        <dbReference type="Proteomes" id="UP000199114"/>
    </source>
</evidence>
<sequence>MDDPLYTSISTVESDDSDELIEAIVEQIADAEGVSPLELVPLATVIDPEALCALCRRGASERIVKFRYQGHRVRVSSGDQVTVAVGDG</sequence>
<reference evidence="3" key="1">
    <citation type="submission" date="2016-10" db="EMBL/GenBank/DDBJ databases">
        <authorList>
            <person name="Varghese N."/>
            <person name="Submissions S."/>
        </authorList>
    </citation>
    <scope>NUCLEOTIDE SEQUENCE [LARGE SCALE GENOMIC DNA]</scope>
    <source>
        <strain evidence="3">DSM 25055</strain>
    </source>
</reference>
<dbReference type="AlphaFoldDB" id="A0A1H9CFT4"/>
<dbReference type="EMBL" id="FOFD01000001">
    <property type="protein sequence ID" value="SEP99877.1"/>
    <property type="molecule type" value="Genomic_DNA"/>
</dbReference>
<feature type="domain" description="Halobacterial output" evidence="1">
    <location>
        <begin position="17"/>
        <end position="84"/>
    </location>
</feature>